<dbReference type="Gene3D" id="3.40.50.1010">
    <property type="entry name" value="5'-nuclease"/>
    <property type="match status" value="1"/>
</dbReference>
<dbReference type="SUPFAM" id="SSF88723">
    <property type="entry name" value="PIN domain-like"/>
    <property type="match status" value="1"/>
</dbReference>
<evidence type="ECO:0000256" key="5">
    <source>
        <dbReference type="ARBA" id="ARBA00049957"/>
    </source>
</evidence>
<evidence type="ECO:0000256" key="6">
    <source>
        <dbReference type="ARBA" id="ARBA00050026"/>
    </source>
</evidence>
<evidence type="ECO:0000313" key="8">
    <source>
        <dbReference type="EMBL" id="GGM49387.1"/>
    </source>
</evidence>
<evidence type="ECO:0000256" key="2">
    <source>
        <dbReference type="ARBA" id="ARBA00022801"/>
    </source>
</evidence>
<dbReference type="SMART" id="SM00279">
    <property type="entry name" value="HhH2"/>
    <property type="match status" value="1"/>
</dbReference>
<dbReference type="GO" id="GO:0008409">
    <property type="term" value="F:5'-3' exonuclease activity"/>
    <property type="evidence" value="ECO:0007669"/>
    <property type="project" value="InterPro"/>
</dbReference>
<dbReference type="InterPro" id="IPR036279">
    <property type="entry name" value="5-3_exonuclease_C_sf"/>
</dbReference>
<dbReference type="GO" id="GO:0017108">
    <property type="term" value="F:5'-flap endonuclease activity"/>
    <property type="evidence" value="ECO:0007669"/>
    <property type="project" value="InterPro"/>
</dbReference>
<proteinExistence type="predicted"/>
<dbReference type="GO" id="GO:0033567">
    <property type="term" value="P:DNA replication, Okazaki fragment processing"/>
    <property type="evidence" value="ECO:0007669"/>
    <property type="project" value="InterPro"/>
</dbReference>
<dbReference type="InterPro" id="IPR020045">
    <property type="entry name" value="DNA_polI_H3TH"/>
</dbReference>
<dbReference type="Proteomes" id="UP000637578">
    <property type="component" value="Unassembled WGS sequence"/>
</dbReference>
<keyword evidence="4" id="KW-0238">DNA-binding</keyword>
<organism evidence="8 9">
    <name type="scientific">Longimycelium tulufanense</name>
    <dbReference type="NCBI Taxonomy" id="907463"/>
    <lineage>
        <taxon>Bacteria</taxon>
        <taxon>Bacillati</taxon>
        <taxon>Actinomycetota</taxon>
        <taxon>Actinomycetes</taxon>
        <taxon>Pseudonocardiales</taxon>
        <taxon>Pseudonocardiaceae</taxon>
        <taxon>Longimycelium</taxon>
    </lineage>
</organism>
<evidence type="ECO:0000256" key="4">
    <source>
        <dbReference type="ARBA" id="ARBA00023125"/>
    </source>
</evidence>
<sequence length="343" mass="36811">MTLKLLRIQFSLSLSRGVGPAWQAVAVTGPLVLLDAASLYFRAYFALPDSIKAPDGTSVNAVRGFTDMVAKLITDRRPGRLVACLDADWRPDFRVAAIPSYKAHRLADEEANAEEVPDTLTPQVPVILELLAAFGIATAEAEGYEADDVIGTLAAREDTDPVVVVTGDRDLFQLVREEPTPGRVLYAGRGLSKAEVYGPTELAERYGLPRERAGAAYAEMAVLRGDPSDGLPGVAGIGEKTAARLITEFGSLASLLAAADDETDRRLRPAVRAKLLAAKDYLAAAPGVVNVVTDSPVHLDRPDTLPHEPKDPEHVAELRARWGLGGPVDRLLTALRGRPWSPE</sequence>
<dbReference type="SUPFAM" id="SSF47807">
    <property type="entry name" value="5' to 3' exonuclease, C-terminal subdomain"/>
    <property type="match status" value="1"/>
</dbReference>
<name>A0A8J3CD01_9PSEU</name>
<dbReference type="AlphaFoldDB" id="A0A8J3CD01"/>
<dbReference type="CDD" id="cd09859">
    <property type="entry name" value="PIN_53EXO"/>
    <property type="match status" value="1"/>
</dbReference>
<dbReference type="PANTHER" id="PTHR42646">
    <property type="entry name" value="FLAP ENDONUCLEASE XNI"/>
    <property type="match status" value="1"/>
</dbReference>
<comment type="caution">
    <text evidence="8">The sequence shown here is derived from an EMBL/GenBank/DDBJ whole genome shotgun (WGS) entry which is preliminary data.</text>
</comment>
<keyword evidence="9" id="KW-1185">Reference proteome</keyword>
<dbReference type="InterPro" id="IPR002421">
    <property type="entry name" value="5-3_exonuclease"/>
</dbReference>
<feature type="domain" description="5'-3' exonuclease" evidence="7">
    <location>
        <begin position="29"/>
        <end position="307"/>
    </location>
</feature>
<dbReference type="GO" id="GO:0003677">
    <property type="term" value="F:DNA binding"/>
    <property type="evidence" value="ECO:0007669"/>
    <property type="project" value="UniProtKB-KW"/>
</dbReference>
<evidence type="ECO:0000313" key="9">
    <source>
        <dbReference type="Proteomes" id="UP000637578"/>
    </source>
</evidence>
<keyword evidence="3 8" id="KW-0269">Exonuclease</keyword>
<dbReference type="InterPro" id="IPR020046">
    <property type="entry name" value="5-3_exonucl_a-hlix_arch_N"/>
</dbReference>
<dbReference type="CDD" id="cd09898">
    <property type="entry name" value="H3TH_53EXO"/>
    <property type="match status" value="1"/>
</dbReference>
<dbReference type="SMART" id="SM00475">
    <property type="entry name" value="53EXOc"/>
    <property type="match status" value="1"/>
</dbReference>
<dbReference type="Gene3D" id="1.10.150.20">
    <property type="entry name" value="5' to 3' exonuclease, C-terminal subdomain"/>
    <property type="match status" value="1"/>
</dbReference>
<dbReference type="Pfam" id="PF01367">
    <property type="entry name" value="5_3_exonuc"/>
    <property type="match status" value="1"/>
</dbReference>
<dbReference type="EMBL" id="BMMK01000007">
    <property type="protein sequence ID" value="GGM49387.1"/>
    <property type="molecule type" value="Genomic_DNA"/>
</dbReference>
<gene>
    <name evidence="8" type="ORF">GCM10012275_20350</name>
</gene>
<dbReference type="InterPro" id="IPR008918">
    <property type="entry name" value="HhH2"/>
</dbReference>
<reference evidence="8" key="1">
    <citation type="journal article" date="2014" name="Int. J. Syst. Evol. Microbiol.">
        <title>Complete genome sequence of Corynebacterium casei LMG S-19264T (=DSM 44701T), isolated from a smear-ripened cheese.</title>
        <authorList>
            <consortium name="US DOE Joint Genome Institute (JGI-PGF)"/>
            <person name="Walter F."/>
            <person name="Albersmeier A."/>
            <person name="Kalinowski J."/>
            <person name="Ruckert C."/>
        </authorList>
    </citation>
    <scope>NUCLEOTIDE SEQUENCE</scope>
    <source>
        <strain evidence="8">CGMCC 4.5737</strain>
    </source>
</reference>
<keyword evidence="1" id="KW-0540">Nuclease</keyword>
<evidence type="ECO:0000259" key="7">
    <source>
        <dbReference type="SMART" id="SM00475"/>
    </source>
</evidence>
<evidence type="ECO:0000256" key="1">
    <source>
        <dbReference type="ARBA" id="ARBA00022722"/>
    </source>
</evidence>
<dbReference type="InterPro" id="IPR038969">
    <property type="entry name" value="FEN"/>
</dbReference>
<dbReference type="Pfam" id="PF02739">
    <property type="entry name" value="5_3_exonuc_N"/>
    <property type="match status" value="1"/>
</dbReference>
<reference evidence="8" key="2">
    <citation type="submission" date="2020-09" db="EMBL/GenBank/DDBJ databases">
        <authorList>
            <person name="Sun Q."/>
            <person name="Zhou Y."/>
        </authorList>
    </citation>
    <scope>NUCLEOTIDE SEQUENCE</scope>
    <source>
        <strain evidence="8">CGMCC 4.5737</strain>
    </source>
</reference>
<keyword evidence="2" id="KW-0378">Hydrolase</keyword>
<dbReference type="PANTHER" id="PTHR42646:SF2">
    <property type="entry name" value="5'-3' EXONUCLEASE FAMILY PROTEIN"/>
    <property type="match status" value="1"/>
</dbReference>
<dbReference type="InterPro" id="IPR029060">
    <property type="entry name" value="PIN-like_dom_sf"/>
</dbReference>
<accession>A0A8J3CD01</accession>
<evidence type="ECO:0000256" key="3">
    <source>
        <dbReference type="ARBA" id="ARBA00022839"/>
    </source>
</evidence>
<comment type="function">
    <text evidence="5">5'-3' exonuclease acting preferentially on double-stranded DNA.</text>
</comment>
<protein>
    <recommendedName>
        <fullName evidence="6">5'-3' exonuclease</fullName>
    </recommendedName>
</protein>